<dbReference type="AlphaFoldDB" id="A0AA37QGU4"/>
<dbReference type="InterPro" id="IPR011004">
    <property type="entry name" value="Trimer_LpxA-like_sf"/>
</dbReference>
<gene>
    <name evidence="1" type="ORF">rosag_26580</name>
</gene>
<accession>A0AA37QGU4</accession>
<evidence type="ECO:0000313" key="2">
    <source>
        <dbReference type="Proteomes" id="UP001161325"/>
    </source>
</evidence>
<sequence>MSEGLAAALLLLAFVAWMLLPLIPALLELLRPTDATPLAMVGQDAGELTYFADRFRGYLQEQLARSADASTAATGRFADGTSWVRMPLAEHGSAAARVDAVVLADPDTWLPSDGVYTMELFARGDLTCGARTVVRALLADGACELGDGSDVLRWVHAEGVLRAGVDATLHGRATSHEAIELRPGVRFARLRAPRIASEGASGLEPLPPLPAEEHTALTPFVPTGATRLGDGYLRVDGSLVVPPCSLVRANLIVRGDLRLEAGSRVQGAVKAHGSVTVGRDVVVDGAVVAQREVHVDAGARLLGVVIAEGAVELAARVQVGCPDRPATIAAPRVRLAPGVTVHGAINTADGAVEAPGTRAATRRQTAA</sequence>
<dbReference type="SUPFAM" id="SSF51161">
    <property type="entry name" value="Trimeric LpxA-like enzymes"/>
    <property type="match status" value="1"/>
</dbReference>
<dbReference type="Proteomes" id="UP001161325">
    <property type="component" value="Unassembled WGS sequence"/>
</dbReference>
<protein>
    <recommendedName>
        <fullName evidence="3">Polymer-forming cytoskeletal</fullName>
    </recommendedName>
</protein>
<evidence type="ECO:0000313" key="1">
    <source>
        <dbReference type="EMBL" id="GLC26145.1"/>
    </source>
</evidence>
<name>A0AA37QGU4_9BACT</name>
<comment type="caution">
    <text evidence="1">The sequence shown here is derived from an EMBL/GenBank/DDBJ whole genome shotgun (WGS) entry which is preliminary data.</text>
</comment>
<proteinExistence type="predicted"/>
<dbReference type="EMBL" id="BRXS01000004">
    <property type="protein sequence ID" value="GLC26145.1"/>
    <property type="molecule type" value="Genomic_DNA"/>
</dbReference>
<dbReference type="RefSeq" id="WP_284350613.1">
    <property type="nucleotide sequence ID" value="NZ_BRXS01000004.1"/>
</dbReference>
<keyword evidence="2" id="KW-1185">Reference proteome</keyword>
<organism evidence="1 2">
    <name type="scientific">Roseisolibacter agri</name>
    <dbReference type="NCBI Taxonomy" id="2014610"/>
    <lineage>
        <taxon>Bacteria</taxon>
        <taxon>Pseudomonadati</taxon>
        <taxon>Gemmatimonadota</taxon>
        <taxon>Gemmatimonadia</taxon>
        <taxon>Gemmatimonadales</taxon>
        <taxon>Gemmatimonadaceae</taxon>
        <taxon>Roseisolibacter</taxon>
    </lineage>
</organism>
<evidence type="ECO:0008006" key="3">
    <source>
        <dbReference type="Google" id="ProtNLM"/>
    </source>
</evidence>
<reference evidence="1" key="1">
    <citation type="submission" date="2022-08" db="EMBL/GenBank/DDBJ databases">
        <title>Draft genome sequencing of Roseisolibacter agri AW1220.</title>
        <authorList>
            <person name="Tobiishi Y."/>
            <person name="Tonouchi A."/>
        </authorList>
    </citation>
    <scope>NUCLEOTIDE SEQUENCE</scope>
    <source>
        <strain evidence="1">AW1220</strain>
    </source>
</reference>